<name>A0A9N9XLW8_PHYSR</name>
<keyword evidence="1" id="KW-0732">Signal</keyword>
<evidence type="ECO:0000256" key="1">
    <source>
        <dbReference type="SAM" id="SignalP"/>
    </source>
</evidence>
<dbReference type="Proteomes" id="UP001153712">
    <property type="component" value="Chromosome 12"/>
</dbReference>
<feature type="signal peptide" evidence="1">
    <location>
        <begin position="1"/>
        <end position="19"/>
    </location>
</feature>
<accession>A0A9N9XLW8</accession>
<gene>
    <name evidence="2" type="ORF">PHYEVI_LOCUS3045</name>
</gene>
<keyword evidence="3" id="KW-1185">Reference proteome</keyword>
<evidence type="ECO:0000313" key="2">
    <source>
        <dbReference type="EMBL" id="CAG9856625.1"/>
    </source>
</evidence>
<sequence length="126" mass="13031">MKFAATALIFTTAIVGTFAVDATCPTCPNSLDALVGLVNQLQQSLAPLLNVLPLNLGSVINQVLDLVKNLLSNLGNGLTGDLQNVLQQIGTTVQTLLGGGTVSVNVPQTSVPGICLPSVETPQIYF</sequence>
<dbReference type="AlphaFoldDB" id="A0A9N9XLW8"/>
<organism evidence="2 3">
    <name type="scientific">Phyllotreta striolata</name>
    <name type="common">Striped flea beetle</name>
    <name type="synonym">Crioceris striolata</name>
    <dbReference type="NCBI Taxonomy" id="444603"/>
    <lineage>
        <taxon>Eukaryota</taxon>
        <taxon>Metazoa</taxon>
        <taxon>Ecdysozoa</taxon>
        <taxon>Arthropoda</taxon>
        <taxon>Hexapoda</taxon>
        <taxon>Insecta</taxon>
        <taxon>Pterygota</taxon>
        <taxon>Neoptera</taxon>
        <taxon>Endopterygota</taxon>
        <taxon>Coleoptera</taxon>
        <taxon>Polyphaga</taxon>
        <taxon>Cucujiformia</taxon>
        <taxon>Chrysomeloidea</taxon>
        <taxon>Chrysomelidae</taxon>
        <taxon>Galerucinae</taxon>
        <taxon>Alticini</taxon>
        <taxon>Phyllotreta</taxon>
    </lineage>
</organism>
<feature type="chain" id="PRO_5040409384" evidence="1">
    <location>
        <begin position="20"/>
        <end position="126"/>
    </location>
</feature>
<protein>
    <submittedName>
        <fullName evidence="2">Uncharacterized protein</fullName>
    </submittedName>
</protein>
<evidence type="ECO:0000313" key="3">
    <source>
        <dbReference type="Proteomes" id="UP001153712"/>
    </source>
</evidence>
<proteinExistence type="predicted"/>
<reference evidence="2" key="1">
    <citation type="submission" date="2022-01" db="EMBL/GenBank/DDBJ databases">
        <authorList>
            <person name="King R."/>
        </authorList>
    </citation>
    <scope>NUCLEOTIDE SEQUENCE</scope>
</reference>
<dbReference type="EMBL" id="OU900105">
    <property type="protein sequence ID" value="CAG9856625.1"/>
    <property type="molecule type" value="Genomic_DNA"/>
</dbReference>